<evidence type="ECO:0000256" key="1">
    <source>
        <dbReference type="SAM" id="MobiDB-lite"/>
    </source>
</evidence>
<evidence type="ECO:0000313" key="4">
    <source>
        <dbReference type="Proteomes" id="UP001251085"/>
    </source>
</evidence>
<reference evidence="4" key="1">
    <citation type="submission" date="2023-07" db="EMBL/GenBank/DDBJ databases">
        <title>Characterization of two Paracoccaceae strains isolated from Phycosphere and proposal of Xinfangfangia lacusdiani sp. nov.</title>
        <authorList>
            <person name="Deng Y."/>
            <person name="Zhang Y.Q."/>
        </authorList>
    </citation>
    <scope>NUCLEOTIDE SEQUENCE [LARGE SCALE GENOMIC DNA]</scope>
    <source>
        <strain evidence="4">CPCC 101403</strain>
    </source>
</reference>
<name>A0ABU3EIT4_9RHOB</name>
<dbReference type="Gene3D" id="3.10.180.10">
    <property type="entry name" value="2,3-Dihydroxybiphenyl 1,2-Dioxygenase, domain 1"/>
    <property type="match status" value="1"/>
</dbReference>
<dbReference type="Proteomes" id="UP001251085">
    <property type="component" value="Unassembled WGS sequence"/>
</dbReference>
<dbReference type="RefSeq" id="WP_311761236.1">
    <property type="nucleotide sequence ID" value="NZ_JAVRQI010000018.1"/>
</dbReference>
<organism evidence="3 4">
    <name type="scientific">Paracoccus broussonetiae</name>
    <dbReference type="NCBI Taxonomy" id="3075834"/>
    <lineage>
        <taxon>Bacteria</taxon>
        <taxon>Pseudomonadati</taxon>
        <taxon>Pseudomonadota</taxon>
        <taxon>Alphaproteobacteria</taxon>
        <taxon>Rhodobacterales</taxon>
        <taxon>Paracoccaceae</taxon>
        <taxon>Paracoccus</taxon>
    </lineage>
</organism>
<comment type="caution">
    <text evidence="3">The sequence shown here is derived from an EMBL/GenBank/DDBJ whole genome shotgun (WGS) entry which is preliminary data.</text>
</comment>
<sequence length="195" mass="21481">MKLIPGWPRKPAQIPAPHHHDPVGQGQCLGLVMGDIDDGRAKRTVQFLDLGPHRVAGGHPAPQELWVDGPWSERLLFAGSETSTPKAGYLSGALSKLHTARRLRAAMTQRRIDHLVLAVHDHEPPAEFYRRLGFQVGPRNRHTLGTENGLIQMRSAAPHSAQDMVGFALRESGRLEVVSAVGPAWFRPIESRCPI</sequence>
<gene>
    <name evidence="3" type="ORF">RM190_19960</name>
</gene>
<evidence type="ECO:0000313" key="3">
    <source>
        <dbReference type="EMBL" id="MDT1064148.1"/>
    </source>
</evidence>
<accession>A0ABU3EIT4</accession>
<keyword evidence="4" id="KW-1185">Reference proteome</keyword>
<dbReference type="InterPro" id="IPR025870">
    <property type="entry name" value="Glyoxalase-like_dom"/>
</dbReference>
<dbReference type="EMBL" id="JAVRQI010000018">
    <property type="protein sequence ID" value="MDT1064148.1"/>
    <property type="molecule type" value="Genomic_DNA"/>
</dbReference>
<evidence type="ECO:0000259" key="2">
    <source>
        <dbReference type="Pfam" id="PF13468"/>
    </source>
</evidence>
<dbReference type="InterPro" id="IPR029068">
    <property type="entry name" value="Glyas_Bleomycin-R_OHBP_Dase"/>
</dbReference>
<dbReference type="Pfam" id="PF13468">
    <property type="entry name" value="Glyoxalase_3"/>
    <property type="match status" value="1"/>
</dbReference>
<protein>
    <submittedName>
        <fullName evidence="3">VOC family protein</fullName>
    </submittedName>
</protein>
<feature type="region of interest" description="Disordered" evidence="1">
    <location>
        <begin position="1"/>
        <end position="22"/>
    </location>
</feature>
<dbReference type="SUPFAM" id="SSF54593">
    <property type="entry name" value="Glyoxalase/Bleomycin resistance protein/Dihydroxybiphenyl dioxygenase"/>
    <property type="match status" value="1"/>
</dbReference>
<proteinExistence type="predicted"/>
<feature type="domain" description="Glyoxalase-like" evidence="2">
    <location>
        <begin position="112"/>
        <end position="154"/>
    </location>
</feature>